<dbReference type="OrthoDB" id="9796171at2"/>
<comment type="caution">
    <text evidence="2">The sequence shown here is derived from an EMBL/GenBank/DDBJ whole genome shotgun (WGS) entry which is preliminary data.</text>
</comment>
<dbReference type="EMBL" id="QLUW01000002">
    <property type="protein sequence ID" value="RAP76146.1"/>
    <property type="molecule type" value="Genomic_DNA"/>
</dbReference>
<dbReference type="GO" id="GO:0004343">
    <property type="term" value="F:glucosamine 6-phosphate N-acetyltransferase activity"/>
    <property type="evidence" value="ECO:0007669"/>
    <property type="project" value="TreeGrafter"/>
</dbReference>
<dbReference type="InterPro" id="IPR000182">
    <property type="entry name" value="GNAT_dom"/>
</dbReference>
<name>A0A328U7W7_9BACL</name>
<keyword evidence="3" id="KW-1185">Reference proteome</keyword>
<dbReference type="AlphaFoldDB" id="A0A328U7W7"/>
<dbReference type="PANTHER" id="PTHR13355">
    <property type="entry name" value="GLUCOSAMINE 6-PHOSPHATE N-ACETYLTRANSFERASE"/>
    <property type="match status" value="1"/>
</dbReference>
<feature type="domain" description="N-acetyltransferase" evidence="1">
    <location>
        <begin position="1"/>
        <end position="145"/>
    </location>
</feature>
<dbReference type="CDD" id="cd04301">
    <property type="entry name" value="NAT_SF"/>
    <property type="match status" value="1"/>
</dbReference>
<evidence type="ECO:0000259" key="1">
    <source>
        <dbReference type="PROSITE" id="PS51186"/>
    </source>
</evidence>
<proteinExistence type="predicted"/>
<dbReference type="Gene3D" id="3.40.630.30">
    <property type="match status" value="1"/>
</dbReference>
<dbReference type="RefSeq" id="WP_112882370.1">
    <property type="nucleotide sequence ID" value="NZ_QLUW01000002.1"/>
</dbReference>
<protein>
    <submittedName>
        <fullName evidence="2">GNAT family N-acetyltransferase</fullName>
    </submittedName>
</protein>
<sequence>MDYIRATTNDLLEEAIAVRFEVFVDEQKVPAELERDEYDDSPEACRHFVVKDNGKAVGAGRWKEYEPGVAKLQRIAVLQPYRGLGVGKKLIEAMEQDARELGYAAAVLGAQCTAEGFYKKLGYETESSEPFLDANIPHVNMRKTL</sequence>
<organism evidence="2 3">
    <name type="scientific">Paenibacillus montanisoli</name>
    <dbReference type="NCBI Taxonomy" id="2081970"/>
    <lineage>
        <taxon>Bacteria</taxon>
        <taxon>Bacillati</taxon>
        <taxon>Bacillota</taxon>
        <taxon>Bacilli</taxon>
        <taxon>Bacillales</taxon>
        <taxon>Paenibacillaceae</taxon>
        <taxon>Paenibacillus</taxon>
    </lineage>
</organism>
<keyword evidence="2" id="KW-0808">Transferase</keyword>
<dbReference type="InterPro" id="IPR016181">
    <property type="entry name" value="Acyl_CoA_acyltransferase"/>
</dbReference>
<dbReference type="Pfam" id="PF13673">
    <property type="entry name" value="Acetyltransf_10"/>
    <property type="match status" value="1"/>
</dbReference>
<dbReference type="Proteomes" id="UP000249260">
    <property type="component" value="Unassembled WGS sequence"/>
</dbReference>
<gene>
    <name evidence="2" type="ORF">DL346_12070</name>
</gene>
<reference evidence="2 3" key="1">
    <citation type="submission" date="2018-06" db="EMBL/GenBank/DDBJ databases">
        <title>Paenibacillus montanisoli sp. nov., isolated from mountain area soil.</title>
        <authorList>
            <person name="Wu M."/>
        </authorList>
    </citation>
    <scope>NUCLEOTIDE SEQUENCE [LARGE SCALE GENOMIC DNA]</scope>
    <source>
        <strain evidence="2 3">RA17</strain>
    </source>
</reference>
<dbReference type="PANTHER" id="PTHR13355:SF11">
    <property type="entry name" value="GLUCOSAMINE 6-PHOSPHATE N-ACETYLTRANSFERASE"/>
    <property type="match status" value="1"/>
</dbReference>
<dbReference type="SUPFAM" id="SSF55729">
    <property type="entry name" value="Acyl-CoA N-acyltransferases (Nat)"/>
    <property type="match status" value="1"/>
</dbReference>
<evidence type="ECO:0000313" key="3">
    <source>
        <dbReference type="Proteomes" id="UP000249260"/>
    </source>
</evidence>
<accession>A0A328U7W7</accession>
<dbReference type="InterPro" id="IPR039143">
    <property type="entry name" value="GNPNAT1-like"/>
</dbReference>
<dbReference type="PROSITE" id="PS51186">
    <property type="entry name" value="GNAT"/>
    <property type="match status" value="1"/>
</dbReference>
<evidence type="ECO:0000313" key="2">
    <source>
        <dbReference type="EMBL" id="RAP76146.1"/>
    </source>
</evidence>